<dbReference type="Proteomes" id="UP000281985">
    <property type="component" value="Unassembled WGS sequence"/>
</dbReference>
<name>A0A3M0G5U7_9FLAO</name>
<accession>A0A3M0G5U7</accession>
<gene>
    <name evidence="2" type="ORF">EAX61_11050</name>
</gene>
<organism evidence="2 3">
    <name type="scientific">Dokdonia sinensis</name>
    <dbReference type="NCBI Taxonomy" id="2479847"/>
    <lineage>
        <taxon>Bacteria</taxon>
        <taxon>Pseudomonadati</taxon>
        <taxon>Bacteroidota</taxon>
        <taxon>Flavobacteriia</taxon>
        <taxon>Flavobacteriales</taxon>
        <taxon>Flavobacteriaceae</taxon>
        <taxon>Dokdonia</taxon>
    </lineage>
</organism>
<dbReference type="InterPro" id="IPR038732">
    <property type="entry name" value="HpyO/CreE_NAD-binding"/>
</dbReference>
<keyword evidence="3" id="KW-1185">Reference proteome</keyword>
<evidence type="ECO:0000259" key="1">
    <source>
        <dbReference type="Pfam" id="PF13454"/>
    </source>
</evidence>
<comment type="caution">
    <text evidence="2">The sequence shown here is derived from an EMBL/GenBank/DDBJ whole genome shotgun (WGS) entry which is preliminary data.</text>
</comment>
<dbReference type="RefSeq" id="WP_121917749.1">
    <property type="nucleotide sequence ID" value="NZ_REFV01000010.1"/>
</dbReference>
<dbReference type="OrthoDB" id="6309046at2"/>
<dbReference type="PANTHER" id="PTHR40254">
    <property type="entry name" value="BLR0577 PROTEIN"/>
    <property type="match status" value="1"/>
</dbReference>
<evidence type="ECO:0000313" key="3">
    <source>
        <dbReference type="Proteomes" id="UP000281985"/>
    </source>
</evidence>
<protein>
    <recommendedName>
        <fullName evidence="1">FAD-dependent urate hydroxylase HpyO/Asp monooxygenase CreE-like FAD/NAD(P)-binding domain-containing protein</fullName>
    </recommendedName>
</protein>
<dbReference type="EMBL" id="REFV01000010">
    <property type="protein sequence ID" value="RMB57642.1"/>
    <property type="molecule type" value="Genomic_DNA"/>
</dbReference>
<dbReference type="AlphaFoldDB" id="A0A3M0G5U7"/>
<evidence type="ECO:0000313" key="2">
    <source>
        <dbReference type="EMBL" id="RMB57642.1"/>
    </source>
</evidence>
<feature type="domain" description="FAD-dependent urate hydroxylase HpyO/Asp monooxygenase CreE-like FAD/NAD(P)-binding" evidence="1">
    <location>
        <begin position="9"/>
        <end position="193"/>
    </location>
</feature>
<reference evidence="2 3" key="1">
    <citation type="submission" date="2018-10" db="EMBL/GenBank/DDBJ databases">
        <title>Dokdonia luteus sp. nov., isolated from sea water.</title>
        <authorList>
            <person name="Zhou L.Y."/>
            <person name="Du Z.J."/>
        </authorList>
    </citation>
    <scope>NUCLEOTIDE SEQUENCE [LARGE SCALE GENOMIC DNA]</scope>
    <source>
        <strain evidence="2 3">SH27</strain>
    </source>
</reference>
<sequence>MNQPTKHLAIVGGGPRGLYALESLYLALHNSDTHKKLKITLFEPFRHRGSGWVWSPSQVDTNWLNITERALQNLPGRPEMRIGETIIPSFPSYTEWLPKEEQNPPATHPDQFPPRAKMGTYLNARFETIAQTLMGSGWLEIIEGGVTKLDYDGRFFTACAKANNTPIHNNDNQDAEHFEISHIDEVVLTIGHQDTELSDQLKSWKAHVAKAKTPLLFTEAYPIEKILEAKIDAENTVAFRGFGLAMIDQIRALTLKKGGRFEVINEETQELTYYSSAEHPQQFVAFSLDGLPMVPKPLNEAIDNQFMPSDEALKTFAKAVHQGACGKHSAEHHYFLMEEIATVVVPVFQKLGDSAWSHDLTDEELYYLIINYLNDQSLEHELLLLHKIPVIEMMEMQVAMATSNGKISLDYCVGQVWRHCQPSIYSEFSYPDLRDNVIAEVIALDEASKRYSYGPPVESIQQLIALHKAGFLNLDFVNNPDITLVDDGWQLESNGKKIIVDVMLNAVLDPPKLVTVTAPIIKNLMESDVIEALHTDLGIRTDDYGYVETPEGKSFIPLAVLGRLSKGSVIGVDAILECFGERIRNWAERSVAQMIDTKKTDG</sequence>
<dbReference type="InterPro" id="IPR052189">
    <property type="entry name" value="L-asp_N-monooxygenase_NS-form"/>
</dbReference>
<dbReference type="Pfam" id="PF13454">
    <property type="entry name" value="NAD_binding_9"/>
    <property type="match status" value="1"/>
</dbReference>
<proteinExistence type="predicted"/>
<dbReference type="PANTHER" id="PTHR40254:SF1">
    <property type="entry name" value="BLR0577 PROTEIN"/>
    <property type="match status" value="1"/>
</dbReference>